<evidence type="ECO:0000256" key="2">
    <source>
        <dbReference type="SAM" id="Coils"/>
    </source>
</evidence>
<dbReference type="PRINTS" id="PR00364">
    <property type="entry name" value="DISEASERSIST"/>
</dbReference>
<sequence length="718" mass="77290">MFGSGSGDGVVVGEGGRYGGDHIDARDATFNGPFVAKGDFHQHAAAAPTAVDALPARVAGFTGRAGELGRLLDALEPSSDRGEATPPVLVAALSGLGGIGKTALAGEAAHRACGRGWFPGGVLFLDLHGYDDEPVSGEQALAALLRALGVEPKDIPVGMDQRAPLYRSRLAERGRERGAVLILADNASSPDQVLPLLPGDVRHRLLVTSRDKLPQLGARLLALDELTSGEAYELLDRAVRIADPADSRVEDEAGAAAELAAHCGHLPLALQIAAALLVLDSGKPVAELATELSEFRNRLDHLGDGKRSVRAAFDLSYRRLPREQARLLRLLALAPGPEVSNEVAAALVGPGAPPLRELEALARAHLVERGGRRGWWRLHDLVRVFGAGVVEGDAGLREEGAAARQRVLGFYSRWALAADNRLRWLPGRAEPERFADRGEALAWLDGERAGLVVAASWAREERFADTAVRLAACLGEYLHWRRHFDDWIIVGRAALEAPHGAGGRLSEAIAQNNLGIALRETGRVEEAVEAHNRARDLHQAAGDRHGETAAWSNLGLTLREAGRVEEAIDALARARRLFQAAKDRHGEATTWSNLGLTLREAGRVEEAIEALAHARRLFQAAKDRHGEAMTWNSLGRALRDAGLMEEAIEAHGRAPEILCEFEDWYRAGDAFHNLAFAHEHAHRPAEARVTYLRAADAYTRADAPAEAAQSRTRAEALE</sequence>
<dbReference type="InterPro" id="IPR011990">
    <property type="entry name" value="TPR-like_helical_dom_sf"/>
</dbReference>
<dbReference type="SMART" id="SM00028">
    <property type="entry name" value="TPR"/>
    <property type="match status" value="5"/>
</dbReference>
<gene>
    <name evidence="3" type="ORF">SGFS_041770</name>
</gene>
<evidence type="ECO:0000256" key="1">
    <source>
        <dbReference type="PROSITE-ProRule" id="PRU00339"/>
    </source>
</evidence>
<dbReference type="PANTHER" id="PTHR47691:SF3">
    <property type="entry name" value="HTH-TYPE TRANSCRIPTIONAL REGULATOR RV0890C-RELATED"/>
    <property type="match status" value="1"/>
</dbReference>
<dbReference type="Gene3D" id="3.40.50.300">
    <property type="entry name" value="P-loop containing nucleotide triphosphate hydrolases"/>
    <property type="match status" value="1"/>
</dbReference>
<dbReference type="Proteomes" id="UP001321542">
    <property type="component" value="Chromosome"/>
</dbReference>
<dbReference type="PANTHER" id="PTHR47691">
    <property type="entry name" value="REGULATOR-RELATED"/>
    <property type="match status" value="1"/>
</dbReference>
<name>A0ABM7FA77_9ACTN</name>
<dbReference type="PROSITE" id="PS50005">
    <property type="entry name" value="TPR"/>
    <property type="match status" value="1"/>
</dbReference>
<reference evidence="3 4" key="2">
    <citation type="journal article" date="2023" name="ChemBioChem">
        <title>Acyltransferase Domain Exchange between Two Independent Type I Polyketide Synthases in the Same Producer Strain of Macrolide Antibiotics.</title>
        <authorList>
            <person name="Kudo F."/>
            <person name="Kishikawa K."/>
            <person name="Tsuboi K."/>
            <person name="Kido T."/>
            <person name="Usui T."/>
            <person name="Hashimoto J."/>
            <person name="Shin-Ya K."/>
            <person name="Miyanaga A."/>
            <person name="Eguchi T."/>
        </authorList>
    </citation>
    <scope>NUCLEOTIDE SEQUENCE [LARGE SCALE GENOMIC DNA]</scope>
    <source>
        <strain evidence="3 4">A-8890</strain>
    </source>
</reference>
<proteinExistence type="predicted"/>
<organism evidence="3 4">
    <name type="scientific">Streptomyces graminofaciens</name>
    <dbReference type="NCBI Taxonomy" id="68212"/>
    <lineage>
        <taxon>Bacteria</taxon>
        <taxon>Bacillati</taxon>
        <taxon>Actinomycetota</taxon>
        <taxon>Actinomycetes</taxon>
        <taxon>Kitasatosporales</taxon>
        <taxon>Streptomycetaceae</taxon>
        <taxon>Streptomyces</taxon>
    </lineage>
</organism>
<evidence type="ECO:0000313" key="4">
    <source>
        <dbReference type="Proteomes" id="UP001321542"/>
    </source>
</evidence>
<accession>A0ABM7FA77</accession>
<dbReference type="InterPro" id="IPR027417">
    <property type="entry name" value="P-loop_NTPase"/>
</dbReference>
<feature type="repeat" description="TPR" evidence="1">
    <location>
        <begin position="548"/>
        <end position="581"/>
    </location>
</feature>
<protein>
    <submittedName>
        <fullName evidence="3">Uncharacterized protein</fullName>
    </submittedName>
</protein>
<feature type="coiled-coil region" evidence="2">
    <location>
        <begin position="564"/>
        <end position="624"/>
    </location>
</feature>
<keyword evidence="4" id="KW-1185">Reference proteome</keyword>
<dbReference type="Pfam" id="PF13424">
    <property type="entry name" value="TPR_12"/>
    <property type="match status" value="2"/>
</dbReference>
<keyword evidence="1" id="KW-0802">TPR repeat</keyword>
<dbReference type="InterPro" id="IPR019734">
    <property type="entry name" value="TPR_rpt"/>
</dbReference>
<evidence type="ECO:0000313" key="3">
    <source>
        <dbReference type="EMBL" id="BBC32883.1"/>
    </source>
</evidence>
<dbReference type="SUPFAM" id="SSF52540">
    <property type="entry name" value="P-loop containing nucleoside triphosphate hydrolases"/>
    <property type="match status" value="1"/>
</dbReference>
<dbReference type="Gene3D" id="1.25.40.10">
    <property type="entry name" value="Tetratricopeptide repeat domain"/>
    <property type="match status" value="1"/>
</dbReference>
<dbReference type="EMBL" id="AP018448">
    <property type="protein sequence ID" value="BBC32883.1"/>
    <property type="molecule type" value="Genomic_DNA"/>
</dbReference>
<dbReference type="SUPFAM" id="SSF48452">
    <property type="entry name" value="TPR-like"/>
    <property type="match status" value="2"/>
</dbReference>
<keyword evidence="2" id="KW-0175">Coiled coil</keyword>
<reference evidence="3 4" key="1">
    <citation type="journal article" date="2010" name="ChemBioChem">
        <title>Cloning and characterization of the biosynthetic gene cluster of 16-membered macrolide antibiotic FD-891: involvement of a dual functional cytochrome P450 monooxygenase catalyzing epoxidation and hydroxylation.</title>
        <authorList>
            <person name="Kudo F."/>
            <person name="Motegi A."/>
            <person name="Mizoue K."/>
            <person name="Eguchi T."/>
        </authorList>
    </citation>
    <scope>NUCLEOTIDE SEQUENCE [LARGE SCALE GENOMIC DNA]</scope>
    <source>
        <strain evidence="3 4">A-8890</strain>
    </source>
</reference>